<evidence type="ECO:0000313" key="2">
    <source>
        <dbReference type="Proteomes" id="UP000078459"/>
    </source>
</evidence>
<accession>A0A179DGA1</accession>
<dbReference type="EMBL" id="LWHJ01000027">
    <property type="protein sequence ID" value="OAQ39914.1"/>
    <property type="molecule type" value="Genomic_DNA"/>
</dbReference>
<gene>
    <name evidence="1" type="ORF">A5893_10145</name>
</gene>
<dbReference type="Proteomes" id="UP000078459">
    <property type="component" value="Unassembled WGS sequence"/>
</dbReference>
<comment type="caution">
    <text evidence="1">The sequence shown here is derived from an EMBL/GenBank/DDBJ whole genome shotgun (WGS) entry which is preliminary data.</text>
</comment>
<reference evidence="1 2" key="2">
    <citation type="submission" date="2016-06" db="EMBL/GenBank/DDBJ databases">
        <title>Pedobacter psychrophilus sp. nov., isolated from Antarctic fragmentary rock.</title>
        <authorList>
            <person name="Svec P."/>
        </authorList>
    </citation>
    <scope>NUCLEOTIDE SEQUENCE [LARGE SCALE GENOMIC DNA]</scope>
    <source>
        <strain evidence="1 2">CCM 8644</strain>
    </source>
</reference>
<evidence type="ECO:0000313" key="1">
    <source>
        <dbReference type="EMBL" id="OAQ39914.1"/>
    </source>
</evidence>
<name>A0A179DGA1_9SPHI</name>
<dbReference type="OrthoDB" id="680548at2"/>
<dbReference type="AlphaFoldDB" id="A0A179DGA1"/>
<reference evidence="1 2" key="1">
    <citation type="submission" date="2016-04" db="EMBL/GenBank/DDBJ databases">
        <authorList>
            <person name="Evans L.H."/>
            <person name="Alamgir A."/>
            <person name="Owens N."/>
            <person name="Weber N.D."/>
            <person name="Virtaneva K."/>
            <person name="Barbian K."/>
            <person name="Babar A."/>
            <person name="Rosenke K."/>
        </authorList>
    </citation>
    <scope>NUCLEOTIDE SEQUENCE [LARGE SCALE GENOMIC DNA]</scope>
    <source>
        <strain evidence="1 2">CCM 8644</strain>
    </source>
</reference>
<sequence>MTTLTIEIPEEEKDLFLQIIKKFNAKVVNSSYNAEFVSEIVKGIEEKNQGKKGLKVDLENLWK</sequence>
<keyword evidence="2" id="KW-1185">Reference proteome</keyword>
<dbReference type="STRING" id="1826909.A5893_10145"/>
<proteinExistence type="predicted"/>
<organism evidence="1 2">
    <name type="scientific">Pedobacter psychrophilus</name>
    <dbReference type="NCBI Taxonomy" id="1826909"/>
    <lineage>
        <taxon>Bacteria</taxon>
        <taxon>Pseudomonadati</taxon>
        <taxon>Bacteroidota</taxon>
        <taxon>Sphingobacteriia</taxon>
        <taxon>Sphingobacteriales</taxon>
        <taxon>Sphingobacteriaceae</taxon>
        <taxon>Pedobacter</taxon>
    </lineage>
</organism>
<dbReference type="RefSeq" id="WP_068822530.1">
    <property type="nucleotide sequence ID" value="NZ_LWHJ01000027.1"/>
</dbReference>
<protein>
    <submittedName>
        <fullName evidence="1">Uncharacterized protein</fullName>
    </submittedName>
</protein>